<sequence>MHFSTIPALFALTTLAAALPQNLETRGNFLDQSKNYADGPIGWVELYSEKGYRGGSKQFYSQAFCVDLFAGTPNPDDKAWNNRAMAVKPTKCTSCRLFAAPACNPKDGFNDVISGQYSLETLNNKVSSLMCYTLAKC</sequence>
<name>A0A6A5U5J2_9PLEO</name>
<organism evidence="2 3">
    <name type="scientific">Byssothecium circinans</name>
    <dbReference type="NCBI Taxonomy" id="147558"/>
    <lineage>
        <taxon>Eukaryota</taxon>
        <taxon>Fungi</taxon>
        <taxon>Dikarya</taxon>
        <taxon>Ascomycota</taxon>
        <taxon>Pezizomycotina</taxon>
        <taxon>Dothideomycetes</taxon>
        <taxon>Pleosporomycetidae</taxon>
        <taxon>Pleosporales</taxon>
        <taxon>Massarineae</taxon>
        <taxon>Massarinaceae</taxon>
        <taxon>Byssothecium</taxon>
    </lineage>
</organism>
<dbReference type="AlphaFoldDB" id="A0A6A5U5J2"/>
<evidence type="ECO:0000313" key="3">
    <source>
        <dbReference type="Proteomes" id="UP000800035"/>
    </source>
</evidence>
<dbReference type="OrthoDB" id="10518929at2759"/>
<keyword evidence="3" id="KW-1185">Reference proteome</keyword>
<dbReference type="Proteomes" id="UP000800035">
    <property type="component" value="Unassembled WGS sequence"/>
</dbReference>
<proteinExistence type="predicted"/>
<evidence type="ECO:0000313" key="2">
    <source>
        <dbReference type="EMBL" id="KAF1960423.1"/>
    </source>
</evidence>
<evidence type="ECO:0000256" key="1">
    <source>
        <dbReference type="SAM" id="SignalP"/>
    </source>
</evidence>
<gene>
    <name evidence="2" type="ORF">CC80DRAFT_544869</name>
</gene>
<evidence type="ECO:0008006" key="4">
    <source>
        <dbReference type="Google" id="ProtNLM"/>
    </source>
</evidence>
<accession>A0A6A5U5J2</accession>
<protein>
    <recommendedName>
        <fullName evidence="4">Beta/gamma crystallin 'Greek key' domain-containing protein</fullName>
    </recommendedName>
</protein>
<keyword evidence="1" id="KW-0732">Signal</keyword>
<reference evidence="2" key="1">
    <citation type="journal article" date="2020" name="Stud. Mycol.">
        <title>101 Dothideomycetes genomes: a test case for predicting lifestyles and emergence of pathogens.</title>
        <authorList>
            <person name="Haridas S."/>
            <person name="Albert R."/>
            <person name="Binder M."/>
            <person name="Bloem J."/>
            <person name="Labutti K."/>
            <person name="Salamov A."/>
            <person name="Andreopoulos B."/>
            <person name="Baker S."/>
            <person name="Barry K."/>
            <person name="Bills G."/>
            <person name="Bluhm B."/>
            <person name="Cannon C."/>
            <person name="Castanera R."/>
            <person name="Culley D."/>
            <person name="Daum C."/>
            <person name="Ezra D."/>
            <person name="Gonzalez J."/>
            <person name="Henrissat B."/>
            <person name="Kuo A."/>
            <person name="Liang C."/>
            <person name="Lipzen A."/>
            <person name="Lutzoni F."/>
            <person name="Magnuson J."/>
            <person name="Mondo S."/>
            <person name="Nolan M."/>
            <person name="Ohm R."/>
            <person name="Pangilinan J."/>
            <person name="Park H.-J."/>
            <person name="Ramirez L."/>
            <person name="Alfaro M."/>
            <person name="Sun H."/>
            <person name="Tritt A."/>
            <person name="Yoshinaga Y."/>
            <person name="Zwiers L.-H."/>
            <person name="Turgeon B."/>
            <person name="Goodwin S."/>
            <person name="Spatafora J."/>
            <person name="Crous P."/>
            <person name="Grigoriev I."/>
        </authorList>
    </citation>
    <scope>NUCLEOTIDE SEQUENCE</scope>
    <source>
        <strain evidence="2">CBS 675.92</strain>
    </source>
</reference>
<feature type="chain" id="PRO_5025347702" description="Beta/gamma crystallin 'Greek key' domain-containing protein" evidence="1">
    <location>
        <begin position="19"/>
        <end position="137"/>
    </location>
</feature>
<feature type="signal peptide" evidence="1">
    <location>
        <begin position="1"/>
        <end position="18"/>
    </location>
</feature>
<dbReference type="EMBL" id="ML976983">
    <property type="protein sequence ID" value="KAF1960423.1"/>
    <property type="molecule type" value="Genomic_DNA"/>
</dbReference>